<keyword evidence="2" id="KW-1185">Reference proteome</keyword>
<sequence length="132" mass="14616">MARLMVDGDELVMGLAWWEKLITRHGDVRVPLAAVEQVSIQPDWWRALRGIRVRTHALAVPGALCLGVWRHGDGQDFLALRRPRRSPTVVVDLRTAAPYARVAVSCPPGSQMVSAINTALDRQRRAEAGEDS</sequence>
<evidence type="ECO:0000313" key="2">
    <source>
        <dbReference type="Proteomes" id="UP000048965"/>
    </source>
</evidence>
<reference evidence="1 2" key="2">
    <citation type="journal article" date="2015" name="Stand. Genomic Sci.">
        <title>Draft genome sequence of marine-derived Streptomyces sp. TP-A0598, a producer of anti-MRSA antibiotic lydicamycins.</title>
        <authorList>
            <person name="Komaki H."/>
            <person name="Ichikawa N."/>
            <person name="Hosoyama A."/>
            <person name="Fujita N."/>
            <person name="Igarashi Y."/>
        </authorList>
    </citation>
    <scope>NUCLEOTIDE SEQUENCE [LARGE SCALE GENOMIC DNA]</scope>
    <source>
        <strain evidence="1 2">NBRC 110027</strain>
    </source>
</reference>
<dbReference type="AlphaFoldDB" id="A0A0P4R530"/>
<evidence type="ECO:0000313" key="1">
    <source>
        <dbReference type="EMBL" id="GAO08008.1"/>
    </source>
</evidence>
<dbReference type="EMBL" id="BBNO01000003">
    <property type="protein sequence ID" value="GAO08008.1"/>
    <property type="molecule type" value="Genomic_DNA"/>
</dbReference>
<organism evidence="1 2">
    <name type="scientific">Streptomyces lydicamycinicus</name>
    <dbReference type="NCBI Taxonomy" id="1546107"/>
    <lineage>
        <taxon>Bacteria</taxon>
        <taxon>Bacillati</taxon>
        <taxon>Actinomycetota</taxon>
        <taxon>Actinomycetes</taxon>
        <taxon>Kitasatosporales</taxon>
        <taxon>Streptomycetaceae</taxon>
        <taxon>Streptomyces</taxon>
    </lineage>
</organism>
<dbReference type="Proteomes" id="UP000048965">
    <property type="component" value="Unassembled WGS sequence"/>
</dbReference>
<reference evidence="2" key="1">
    <citation type="submission" date="2014-09" db="EMBL/GenBank/DDBJ databases">
        <title>Whole genome shotgun sequence of Streptomyces sp. NBRC 110027.</title>
        <authorList>
            <person name="Komaki H."/>
            <person name="Ichikawa N."/>
            <person name="Katano-Makiyama Y."/>
            <person name="Hosoyama A."/>
            <person name="Hashimoto M."/>
            <person name="Uohara A."/>
            <person name="Kitahashi Y."/>
            <person name="Ohji S."/>
            <person name="Kimura A."/>
            <person name="Yamazoe A."/>
            <person name="Igarashi Y."/>
            <person name="Fujita N."/>
        </authorList>
    </citation>
    <scope>NUCLEOTIDE SEQUENCE [LARGE SCALE GENOMIC DNA]</scope>
    <source>
        <strain evidence="2">NBRC 110027</strain>
    </source>
</reference>
<name>A0A0P4R530_9ACTN</name>
<comment type="caution">
    <text evidence="1">The sequence shown here is derived from an EMBL/GenBank/DDBJ whole genome shotgun (WGS) entry which is preliminary data.</text>
</comment>
<accession>A0A0P4R530</accession>
<protein>
    <submittedName>
        <fullName evidence="1">Uncharacterized protein</fullName>
    </submittedName>
</protein>
<gene>
    <name evidence="1" type="ORF">TPA0598_03_04690</name>
</gene>
<dbReference type="RefSeq" id="WP_042153005.1">
    <property type="nucleotide sequence ID" value="NZ_BBNO01000003.1"/>
</dbReference>
<dbReference type="OrthoDB" id="530515at2"/>
<proteinExistence type="predicted"/>